<gene>
    <name evidence="2" type="ORF">NPX13_g10216</name>
</gene>
<evidence type="ECO:0000313" key="3">
    <source>
        <dbReference type="Proteomes" id="UP001148614"/>
    </source>
</evidence>
<dbReference type="Proteomes" id="UP001148614">
    <property type="component" value="Unassembled WGS sequence"/>
</dbReference>
<dbReference type="EMBL" id="JANPWZ010002791">
    <property type="protein sequence ID" value="KAJ3556080.1"/>
    <property type="molecule type" value="Genomic_DNA"/>
</dbReference>
<reference evidence="2" key="1">
    <citation type="submission" date="2022-07" db="EMBL/GenBank/DDBJ databases">
        <title>Genome Sequence of Xylaria arbuscula.</title>
        <authorList>
            <person name="Buettner E."/>
        </authorList>
    </citation>
    <scope>NUCLEOTIDE SEQUENCE</scope>
    <source>
        <strain evidence="2">VT107</strain>
    </source>
</reference>
<organism evidence="2 3">
    <name type="scientific">Xylaria arbuscula</name>
    <dbReference type="NCBI Taxonomy" id="114810"/>
    <lineage>
        <taxon>Eukaryota</taxon>
        <taxon>Fungi</taxon>
        <taxon>Dikarya</taxon>
        <taxon>Ascomycota</taxon>
        <taxon>Pezizomycotina</taxon>
        <taxon>Sordariomycetes</taxon>
        <taxon>Xylariomycetidae</taxon>
        <taxon>Xylariales</taxon>
        <taxon>Xylariaceae</taxon>
        <taxon>Xylaria</taxon>
    </lineage>
</organism>
<dbReference type="VEuPathDB" id="FungiDB:F4678DRAFT_206969"/>
<comment type="caution">
    <text evidence="2">The sequence shown here is derived from an EMBL/GenBank/DDBJ whole genome shotgun (WGS) entry which is preliminary data.</text>
</comment>
<feature type="compositionally biased region" description="Basic and acidic residues" evidence="1">
    <location>
        <begin position="203"/>
        <end position="221"/>
    </location>
</feature>
<accession>A0A9W8N585</accession>
<proteinExistence type="predicted"/>
<feature type="region of interest" description="Disordered" evidence="1">
    <location>
        <begin position="159"/>
        <end position="296"/>
    </location>
</feature>
<name>A0A9W8N585_9PEZI</name>
<protein>
    <submittedName>
        <fullName evidence="2">Uncharacterized protein</fullName>
    </submittedName>
</protein>
<feature type="compositionally biased region" description="Polar residues" evidence="1">
    <location>
        <begin position="246"/>
        <end position="261"/>
    </location>
</feature>
<sequence>MVQPRPDSEIMKNEHDELYRLLLSPYREIAEKAKVAIENAANEGDSAPSRMIEIATQLLRSNERLLAEIDSTANKYFSQYGNAFIDAIKSNDDIAQCRSELEDLLWDFDDYTEVDVFDANRFEELGIAAGRSAQRITDILRRLKLEPVDETVQWPRFYTQSAGPATQSERISTPSGSDLQSVKPAQLGKARSAWMRGAMKALGRNDDRKTSDGDRKPKDVESSSTSDPNKTLSSSHGQVLADSDAKPQTSLFRPASSSTPMDSDRSGLPPTSLPGAKLRSESNEDPQIGEAKGFGSQSVRSKLTSLFGFPMERQLYTSKSSVHPDHSVPDKSSSTTRHTINELRDIGVSERAIRALRVHVDLDGPSSFVDRGSWLLYLAHSLGDTYSGTKETAIVEDAVHLYVEGMKNRHPAEFWALEWLSNQGPKLTSQDKATNHSITTKTAIFEWEIPRVFSRTDSGNEGVKTDLRAEARDFVVLSGSDGAFEATTCAKYVEDNFGGAGLEVLDAVIDALVSINSLTSRDRPKSPLDKSTFEIKSRLRAIQIARASQSCITLTTQATDFDNVQISCMKWLCEAVRLVPDSFDGKAEPGPRLLKSTMSACLRLGAYNAYVEGSTAPITAFSLQRLQRVSETETGTDCCWVNLFKTAVVAWRSLKNSWGTGLRLNYEMLVRLAAVTNYAYIDGSIQASPAGGMTEATSKTGSGLIAVGFFTALIPIAYDPFTNSTQWHLEVARDSIINPEELRILDGDWLRVTNPKIFMESQCFLGWKGNVQVTLGTEGGCYDFQWTDLPRVERVFRLEGFEIGGEIGTGDILPISLKHTGNLSFKACSTVQSFTASAHYEQALRLLSQHVALVYDSASQIAWLIPQLSWNLHLCHVWYRHVHGEEGSDDPIPFARMTPDGAFAAGEALHRQGDLAILEGLNLSQLFLQIYRNMSSSNRNRQKPTKSRVLGPEVMDLIEEPGRGSPLRKLDLPEADQSWQYLVSRADTIGFCKGLGQALTPQDWSPDHTCGCDTIPLRI</sequence>
<dbReference type="AlphaFoldDB" id="A0A9W8N585"/>
<evidence type="ECO:0000256" key="1">
    <source>
        <dbReference type="SAM" id="MobiDB-lite"/>
    </source>
</evidence>
<feature type="region of interest" description="Disordered" evidence="1">
    <location>
        <begin position="318"/>
        <end position="339"/>
    </location>
</feature>
<keyword evidence="3" id="KW-1185">Reference proteome</keyword>
<evidence type="ECO:0000313" key="2">
    <source>
        <dbReference type="EMBL" id="KAJ3556080.1"/>
    </source>
</evidence>
<feature type="compositionally biased region" description="Polar residues" evidence="1">
    <location>
        <begin position="222"/>
        <end position="237"/>
    </location>
</feature>
<feature type="compositionally biased region" description="Polar residues" evidence="1">
    <location>
        <begin position="159"/>
        <end position="180"/>
    </location>
</feature>
<dbReference type="VEuPathDB" id="FungiDB:F4678DRAFT_47704"/>